<dbReference type="AlphaFoldDB" id="A0A914HTN2"/>
<dbReference type="WBParaSite" id="Gr19_v10_g3660.t1">
    <property type="protein sequence ID" value="Gr19_v10_g3660.t1"/>
    <property type="gene ID" value="Gr19_v10_g3660"/>
</dbReference>
<dbReference type="Proteomes" id="UP000887572">
    <property type="component" value="Unplaced"/>
</dbReference>
<keyword evidence="2" id="KW-1185">Reference proteome</keyword>
<evidence type="ECO:0000313" key="2">
    <source>
        <dbReference type="Proteomes" id="UP000887572"/>
    </source>
</evidence>
<feature type="region of interest" description="Disordered" evidence="1">
    <location>
        <begin position="29"/>
        <end position="57"/>
    </location>
</feature>
<feature type="compositionally biased region" description="Low complexity" evidence="1">
    <location>
        <begin position="31"/>
        <end position="57"/>
    </location>
</feature>
<sequence>MHWPASHISANNLCDKKVIGNGTGLCKKTEPATNTTTTTPTSTITTPTTTTTTPTTTTVLRPPHFCKRAVETPDKQKTLGQKCPNGDQFCYLFNCTSATIPNNTVIEWGCVVEQSLEICEEKLSEYGFVLNKDSCLCYVGIENTNVAKANASVP</sequence>
<name>A0A914HTN2_GLORO</name>
<organism evidence="2 3">
    <name type="scientific">Globodera rostochiensis</name>
    <name type="common">Golden nematode worm</name>
    <name type="synonym">Heterodera rostochiensis</name>
    <dbReference type="NCBI Taxonomy" id="31243"/>
    <lineage>
        <taxon>Eukaryota</taxon>
        <taxon>Metazoa</taxon>
        <taxon>Ecdysozoa</taxon>
        <taxon>Nematoda</taxon>
        <taxon>Chromadorea</taxon>
        <taxon>Rhabditida</taxon>
        <taxon>Tylenchina</taxon>
        <taxon>Tylenchomorpha</taxon>
        <taxon>Tylenchoidea</taxon>
        <taxon>Heteroderidae</taxon>
        <taxon>Heteroderinae</taxon>
        <taxon>Globodera</taxon>
    </lineage>
</organism>
<accession>A0A914HTN2</accession>
<protein>
    <submittedName>
        <fullName evidence="3">Uncharacterized protein</fullName>
    </submittedName>
</protein>
<evidence type="ECO:0000313" key="3">
    <source>
        <dbReference type="WBParaSite" id="Gr19_v10_g3660.t1"/>
    </source>
</evidence>
<proteinExistence type="predicted"/>
<reference evidence="3" key="1">
    <citation type="submission" date="2022-11" db="UniProtKB">
        <authorList>
            <consortium name="WormBaseParasite"/>
        </authorList>
    </citation>
    <scope>IDENTIFICATION</scope>
</reference>
<evidence type="ECO:0000256" key="1">
    <source>
        <dbReference type="SAM" id="MobiDB-lite"/>
    </source>
</evidence>